<feature type="binding site" evidence="14">
    <location>
        <position position="340"/>
    </location>
    <ligand>
        <name>L-glutamate</name>
        <dbReference type="ChEBI" id="CHEBI:29985"/>
    </ligand>
</feature>
<dbReference type="SMART" id="SM01230">
    <property type="entry name" value="Gln-synt_C"/>
    <property type="match status" value="1"/>
</dbReference>
<dbReference type="PROSITE" id="PS00180">
    <property type="entry name" value="GLNA_1"/>
    <property type="match status" value="1"/>
</dbReference>
<dbReference type="GO" id="GO:0004356">
    <property type="term" value="F:glutamine synthetase activity"/>
    <property type="evidence" value="ECO:0007669"/>
    <property type="project" value="UniProtKB-EC"/>
</dbReference>
<dbReference type="AlphaFoldDB" id="C0FNL0"/>
<evidence type="ECO:0000256" key="13">
    <source>
        <dbReference type="ARBA" id="ARBA00049436"/>
    </source>
</evidence>
<dbReference type="Gene3D" id="3.30.590.10">
    <property type="entry name" value="Glutamine synthetase/guanido kinase, catalytic domain"/>
    <property type="match status" value="1"/>
</dbReference>
<dbReference type="Proteomes" id="UP000003561">
    <property type="component" value="Unassembled WGS sequence"/>
</dbReference>
<dbReference type="FunFam" id="3.10.20.70:FF:000005">
    <property type="entry name" value="Glutamine synthetase"/>
    <property type="match status" value="1"/>
</dbReference>
<feature type="domain" description="GS catalytic" evidence="20">
    <location>
        <begin position="114"/>
        <end position="449"/>
    </location>
</feature>
<gene>
    <name evidence="21" type="primary">glnA</name>
    <name evidence="21" type="ORF">ROSEINA2194_00309</name>
</gene>
<comment type="similarity">
    <text evidence="2 17 18">Belongs to the glutamine synthetase family.</text>
</comment>
<evidence type="ECO:0000256" key="14">
    <source>
        <dbReference type="PIRSR" id="PIRSR604809-1"/>
    </source>
</evidence>
<dbReference type="GO" id="GO:0005737">
    <property type="term" value="C:cytoplasm"/>
    <property type="evidence" value="ECO:0007669"/>
    <property type="project" value="UniProtKB-SubCell"/>
</dbReference>
<feature type="binding site" evidence="16">
    <location>
        <position position="250"/>
    </location>
    <ligand>
        <name>Mg(2+)</name>
        <dbReference type="ChEBI" id="CHEBI:18420"/>
        <label>1</label>
    </ligand>
</feature>
<feature type="binding site" evidence="16">
    <location>
        <position position="137"/>
    </location>
    <ligand>
        <name>Mg(2+)</name>
        <dbReference type="ChEBI" id="CHEBI:18420"/>
        <label>1</label>
    </ligand>
</feature>
<evidence type="ECO:0000256" key="18">
    <source>
        <dbReference type="RuleBase" id="RU000384"/>
    </source>
</evidence>
<keyword evidence="9 15" id="KW-0067">ATP-binding</keyword>
<organism evidence="21 22">
    <name type="scientific">Roseburia inulinivorans DSM 16841</name>
    <dbReference type="NCBI Taxonomy" id="622312"/>
    <lineage>
        <taxon>Bacteria</taxon>
        <taxon>Bacillati</taxon>
        <taxon>Bacillota</taxon>
        <taxon>Clostridia</taxon>
        <taxon>Lachnospirales</taxon>
        <taxon>Lachnospiraceae</taxon>
        <taxon>Roseburia</taxon>
    </lineage>
</organism>
<evidence type="ECO:0000256" key="2">
    <source>
        <dbReference type="ARBA" id="ARBA00009897"/>
    </source>
</evidence>
<evidence type="ECO:0000256" key="4">
    <source>
        <dbReference type="ARBA" id="ARBA00021364"/>
    </source>
</evidence>
<feature type="binding site" evidence="15">
    <location>
        <begin position="204"/>
        <end position="206"/>
    </location>
    <ligand>
        <name>ATP</name>
        <dbReference type="ChEBI" id="CHEBI:30616"/>
    </ligand>
</feature>
<dbReference type="GO" id="GO:0046872">
    <property type="term" value="F:metal ion binding"/>
    <property type="evidence" value="ECO:0007669"/>
    <property type="project" value="UniProtKB-KW"/>
</dbReference>
<dbReference type="InterPro" id="IPR014746">
    <property type="entry name" value="Gln_synth/guanido_kin_cat_dom"/>
</dbReference>
<dbReference type="Pfam" id="PF03951">
    <property type="entry name" value="Gln-synt_N"/>
    <property type="match status" value="1"/>
</dbReference>
<dbReference type="PANTHER" id="PTHR43785:SF12">
    <property type="entry name" value="TYPE-1 GLUTAMINE SYNTHETASE 2"/>
    <property type="match status" value="1"/>
</dbReference>
<feature type="binding site" evidence="16">
    <location>
        <position position="139"/>
    </location>
    <ligand>
        <name>Mg(2+)</name>
        <dbReference type="ChEBI" id="CHEBI:18420"/>
        <label>1</label>
    </ligand>
</feature>
<evidence type="ECO:0000256" key="16">
    <source>
        <dbReference type="PIRSR" id="PIRSR604809-3"/>
    </source>
</evidence>
<dbReference type="EC" id="6.3.1.2" evidence="3"/>
<sequence length="449" mass="50855">MLEDWIMSKYTKQDIIRMVEDEDVEFIRLQFTDMFGTLKNVAVTSSQLEKALNNECMFDGSSIEGFVRIEESDMYLYPDLDTFCIFPWRPQQGKVARIICDIYTADRQPFSGDPRYVLKKAVADAAQMGYQFDVGPECEFFLFDQNNEGQPTTESNERAGYFDLGPVDLGENARRDMVLTLEDMGFEIEASHHEVAPAQHEIDFRYDEALKTADNIMTFKLAVKTIAKRHGMFASFMPKPKYGINGSGMHVNMSLAKDGKNIFADPEGEMGLSKEAFWFIGGIIKHMKGMTVITNPLVNSYKRLVPGYEAPIYIAWSATNRSPLIRIPAARGVGTRVELRCPDPAANPYLVLAACLEAGLDGIRNQITPPDAVTENVFEMRLSQKAKLGIESLPGDLEQAVEELEKDDYIKNVLGEHITEKYLEAKKAEWADYRAQVTAWEIEKYLYKI</sequence>
<dbReference type="Gene3D" id="3.10.20.70">
    <property type="entry name" value="Glutamine synthetase, N-terminal domain"/>
    <property type="match status" value="1"/>
</dbReference>
<evidence type="ECO:0000256" key="11">
    <source>
        <dbReference type="ARBA" id="ARBA00030136"/>
    </source>
</evidence>
<evidence type="ECO:0000256" key="1">
    <source>
        <dbReference type="ARBA" id="ARBA00004496"/>
    </source>
</evidence>
<dbReference type="InterPro" id="IPR004809">
    <property type="entry name" value="Gln_synth_I"/>
</dbReference>
<feature type="binding site" evidence="14">
    <location>
        <begin position="245"/>
        <end position="246"/>
    </location>
    <ligand>
        <name>L-glutamate</name>
        <dbReference type="ChEBI" id="CHEBI:29985"/>
    </ligand>
</feature>
<comment type="caution">
    <text evidence="21">The sequence shown here is derived from an EMBL/GenBank/DDBJ whole genome shotgun (WGS) entry which is preliminary data.</text>
</comment>
<keyword evidence="10 16" id="KW-0460">Magnesium</keyword>
<evidence type="ECO:0000313" key="22">
    <source>
        <dbReference type="Proteomes" id="UP000003561"/>
    </source>
</evidence>
<feature type="binding site" evidence="14">
    <location>
        <position position="321"/>
    </location>
    <ligand>
        <name>L-glutamate</name>
        <dbReference type="ChEBI" id="CHEBI:29985"/>
    </ligand>
</feature>
<feature type="binding site" evidence="14">
    <location>
        <position position="309"/>
    </location>
    <ligand>
        <name>L-glutamate</name>
        <dbReference type="ChEBI" id="CHEBI:29985"/>
    </ligand>
</feature>
<evidence type="ECO:0000256" key="3">
    <source>
        <dbReference type="ARBA" id="ARBA00012937"/>
    </source>
</evidence>
<dbReference type="SUPFAM" id="SSF54368">
    <property type="entry name" value="Glutamine synthetase, N-terminal domain"/>
    <property type="match status" value="1"/>
</dbReference>
<feature type="binding site" evidence="14">
    <location>
        <position position="303"/>
    </location>
    <ligand>
        <name>L-glutamate</name>
        <dbReference type="ChEBI" id="CHEBI:29985"/>
    </ligand>
</feature>
<evidence type="ECO:0000256" key="17">
    <source>
        <dbReference type="PROSITE-ProRule" id="PRU01330"/>
    </source>
</evidence>
<keyword evidence="7 16" id="KW-0479">Metal-binding</keyword>
<evidence type="ECO:0000256" key="8">
    <source>
        <dbReference type="ARBA" id="ARBA00022741"/>
    </source>
</evidence>
<comment type="subcellular location">
    <subcellularLocation>
        <location evidence="1">Cytoplasm</location>
    </subcellularLocation>
</comment>
<evidence type="ECO:0000256" key="7">
    <source>
        <dbReference type="ARBA" id="ARBA00022723"/>
    </source>
</evidence>
<dbReference type="eggNOG" id="COG0174">
    <property type="taxonomic scope" value="Bacteria"/>
</dbReference>
<dbReference type="PROSITE" id="PS51987">
    <property type="entry name" value="GS_CATALYTIC"/>
    <property type="match status" value="1"/>
</dbReference>
<accession>C0FNL0</accession>
<feature type="domain" description="GS beta-grasp" evidence="19">
    <location>
        <begin position="22"/>
        <end position="107"/>
    </location>
</feature>
<dbReference type="PROSITE" id="PS51986">
    <property type="entry name" value="GS_BETA_GRASP"/>
    <property type="match status" value="1"/>
</dbReference>
<dbReference type="InterPro" id="IPR027302">
    <property type="entry name" value="Gln_synth_N_conserv_site"/>
</dbReference>
<dbReference type="PANTHER" id="PTHR43785">
    <property type="entry name" value="GAMMA-GLUTAMYLPUTRESCINE SYNTHETASE"/>
    <property type="match status" value="1"/>
</dbReference>
<reference evidence="21 22" key="1">
    <citation type="submission" date="2009-02" db="EMBL/GenBank/DDBJ databases">
        <authorList>
            <person name="Fulton L."/>
            <person name="Clifton S."/>
            <person name="Fulton B."/>
            <person name="Xu J."/>
            <person name="Minx P."/>
            <person name="Pepin K.H."/>
            <person name="Johnson M."/>
            <person name="Bhonagiri V."/>
            <person name="Nash W.E."/>
            <person name="Mardis E.R."/>
            <person name="Wilson R.K."/>
        </authorList>
    </citation>
    <scope>NUCLEOTIDE SEQUENCE [LARGE SCALE GENOMIC DNA]</scope>
    <source>
        <strain evidence="21 22">DSM 16841</strain>
    </source>
</reference>
<keyword evidence="5" id="KW-0963">Cytoplasm</keyword>
<dbReference type="InterPro" id="IPR008147">
    <property type="entry name" value="Gln_synt_N"/>
</dbReference>
<evidence type="ECO:0000256" key="6">
    <source>
        <dbReference type="ARBA" id="ARBA00022598"/>
    </source>
</evidence>
<dbReference type="GO" id="GO:0006542">
    <property type="term" value="P:glutamine biosynthetic process"/>
    <property type="evidence" value="ECO:0007669"/>
    <property type="project" value="InterPro"/>
</dbReference>
<evidence type="ECO:0000256" key="12">
    <source>
        <dbReference type="ARBA" id="ARBA00030668"/>
    </source>
</evidence>
<dbReference type="GO" id="GO:0005524">
    <property type="term" value="F:ATP binding"/>
    <property type="evidence" value="ECO:0007669"/>
    <property type="project" value="UniProtKB-KW"/>
</dbReference>
<name>C0FNL0_9FIRM</name>
<evidence type="ECO:0000256" key="15">
    <source>
        <dbReference type="PIRSR" id="PIRSR604809-2"/>
    </source>
</evidence>
<evidence type="ECO:0000256" key="10">
    <source>
        <dbReference type="ARBA" id="ARBA00022842"/>
    </source>
</evidence>
<dbReference type="Pfam" id="PF00120">
    <property type="entry name" value="Gln-synt_C"/>
    <property type="match status" value="1"/>
</dbReference>
<feature type="binding site" evidence="16">
    <location>
        <position position="194"/>
    </location>
    <ligand>
        <name>Mg(2+)</name>
        <dbReference type="ChEBI" id="CHEBI:18420"/>
        <label>1</label>
    </ligand>
</feature>
<dbReference type="EMBL" id="ACFY01000016">
    <property type="protein sequence ID" value="EEG95833.1"/>
    <property type="molecule type" value="Genomic_DNA"/>
</dbReference>
<feature type="binding site" evidence="15">
    <location>
        <position position="321"/>
    </location>
    <ligand>
        <name>ATP</name>
        <dbReference type="ChEBI" id="CHEBI:30616"/>
    </ligand>
</feature>
<dbReference type="InterPro" id="IPR036651">
    <property type="entry name" value="Gln_synt_N_sf"/>
</dbReference>
<keyword evidence="8 15" id="KW-0547">Nucleotide-binding</keyword>
<evidence type="ECO:0000256" key="9">
    <source>
        <dbReference type="ARBA" id="ARBA00022840"/>
    </source>
</evidence>
<evidence type="ECO:0000256" key="5">
    <source>
        <dbReference type="ARBA" id="ARBA00022490"/>
    </source>
</evidence>
<feature type="binding site" evidence="16">
    <location>
        <position position="201"/>
    </location>
    <ligand>
        <name>Mg(2+)</name>
        <dbReference type="ChEBI" id="CHEBI:18420"/>
        <label>1</label>
    </ligand>
</feature>
<evidence type="ECO:0000259" key="19">
    <source>
        <dbReference type="PROSITE" id="PS51986"/>
    </source>
</evidence>
<comment type="cofactor">
    <cofactor evidence="16">
        <name>Mg(2+)</name>
        <dbReference type="ChEBI" id="CHEBI:18420"/>
    </cofactor>
    <text evidence="16">Binds 2 Mg(2+) ions per subunit.</text>
</comment>
<dbReference type="NCBIfam" id="TIGR00653">
    <property type="entry name" value="GlnA"/>
    <property type="match status" value="1"/>
</dbReference>
<evidence type="ECO:0000313" key="21">
    <source>
        <dbReference type="EMBL" id="EEG95833.1"/>
    </source>
</evidence>
<feature type="binding site" evidence="15">
    <location>
        <position position="189"/>
    </location>
    <ligand>
        <name>ATP</name>
        <dbReference type="ChEBI" id="CHEBI:30616"/>
    </ligand>
</feature>
<dbReference type="SUPFAM" id="SSF55931">
    <property type="entry name" value="Glutamine synthetase/guanido kinase"/>
    <property type="match status" value="1"/>
</dbReference>
<proteinExistence type="inferred from homology"/>
<protein>
    <recommendedName>
        <fullName evidence="4">Glutamine synthetase</fullName>
        <ecNumber evidence="3">6.3.1.2</ecNumber>
    </recommendedName>
    <alternativeName>
        <fullName evidence="12">Glutamate--ammonia ligase</fullName>
    </alternativeName>
    <alternativeName>
        <fullName evidence="11">Glutamine synthetase I alpha</fullName>
    </alternativeName>
</protein>
<comment type="catalytic activity">
    <reaction evidence="13">
        <text>L-glutamate + NH4(+) + ATP = L-glutamine + ADP + phosphate + H(+)</text>
        <dbReference type="Rhea" id="RHEA:16169"/>
        <dbReference type="ChEBI" id="CHEBI:15378"/>
        <dbReference type="ChEBI" id="CHEBI:28938"/>
        <dbReference type="ChEBI" id="CHEBI:29985"/>
        <dbReference type="ChEBI" id="CHEBI:30616"/>
        <dbReference type="ChEBI" id="CHEBI:43474"/>
        <dbReference type="ChEBI" id="CHEBI:58359"/>
        <dbReference type="ChEBI" id="CHEBI:456216"/>
        <dbReference type="EC" id="6.3.1.2"/>
    </reaction>
</comment>
<feature type="binding site" evidence="16">
    <location>
        <position position="338"/>
    </location>
    <ligand>
        <name>Mg(2+)</name>
        <dbReference type="ChEBI" id="CHEBI:18420"/>
        <label>1</label>
    </ligand>
</feature>
<reference evidence="21 22" key="2">
    <citation type="submission" date="2009-03" db="EMBL/GenBank/DDBJ databases">
        <title>Draft genome sequence of Roseburia inulinivorans (DSM 16841).</title>
        <authorList>
            <person name="Sudarsanam P."/>
            <person name="Ley R."/>
            <person name="Guruge J."/>
            <person name="Turnbaugh P.J."/>
            <person name="Mahowald M."/>
            <person name="Liep D."/>
            <person name="Gordon J."/>
        </authorList>
    </citation>
    <scope>NUCLEOTIDE SEQUENCE [LARGE SCALE GENOMIC DNA]</scope>
    <source>
        <strain evidence="21 22">DSM 16841</strain>
    </source>
</reference>
<evidence type="ECO:0000259" key="20">
    <source>
        <dbReference type="PROSITE" id="PS51987"/>
    </source>
</evidence>
<dbReference type="InterPro" id="IPR008146">
    <property type="entry name" value="Gln_synth_cat_dom"/>
</dbReference>
<keyword evidence="6 21" id="KW-0436">Ligase</keyword>
<dbReference type="FunFam" id="3.30.590.10:FF:000003">
    <property type="entry name" value="Glutamine synthetase 2"/>
    <property type="match status" value="1"/>
</dbReference>